<organism evidence="1 2">
    <name type="scientific">Monilinia laxa</name>
    <name type="common">Brown rot fungus</name>
    <name type="synonym">Sclerotinia laxa</name>
    <dbReference type="NCBI Taxonomy" id="61186"/>
    <lineage>
        <taxon>Eukaryota</taxon>
        <taxon>Fungi</taxon>
        <taxon>Dikarya</taxon>
        <taxon>Ascomycota</taxon>
        <taxon>Pezizomycotina</taxon>
        <taxon>Leotiomycetes</taxon>
        <taxon>Helotiales</taxon>
        <taxon>Sclerotiniaceae</taxon>
        <taxon>Monilinia</taxon>
    </lineage>
</organism>
<protein>
    <submittedName>
        <fullName evidence="1">Uncharacterized protein</fullName>
    </submittedName>
</protein>
<dbReference type="EMBL" id="VIGI01000008">
    <property type="protein sequence ID" value="KAB8297190.1"/>
    <property type="molecule type" value="Genomic_DNA"/>
</dbReference>
<comment type="caution">
    <text evidence="1">The sequence shown here is derived from an EMBL/GenBank/DDBJ whole genome shotgun (WGS) entry which is preliminary data.</text>
</comment>
<reference evidence="1 2" key="1">
    <citation type="submission" date="2019-06" db="EMBL/GenBank/DDBJ databases">
        <title>Genome Sequence of the Brown Rot Fungal Pathogen Monilinia laxa.</title>
        <authorList>
            <person name="De Miccolis Angelini R.M."/>
            <person name="Landi L."/>
            <person name="Abate D."/>
            <person name="Pollastro S."/>
            <person name="Romanazzi G."/>
            <person name="Faretra F."/>
        </authorList>
    </citation>
    <scope>NUCLEOTIDE SEQUENCE [LARGE SCALE GENOMIC DNA]</scope>
    <source>
        <strain evidence="1 2">Mlax316</strain>
    </source>
</reference>
<sequence>MAKCPQLSSPGKKKVTTGRILSTLQLSSLSFLPISSSLPSTYSRVISLKSKGPNPFKTSYFHYLYPKSTNSHLYFTPLFNLPTYLPTYLVL</sequence>
<dbReference type="Proteomes" id="UP000326757">
    <property type="component" value="Unassembled WGS sequence"/>
</dbReference>
<accession>A0A5N6K4B0</accession>
<dbReference type="AlphaFoldDB" id="A0A5N6K4B0"/>
<proteinExistence type="predicted"/>
<name>A0A5N6K4B0_MONLA</name>
<evidence type="ECO:0000313" key="2">
    <source>
        <dbReference type="Proteomes" id="UP000326757"/>
    </source>
</evidence>
<evidence type="ECO:0000313" key="1">
    <source>
        <dbReference type="EMBL" id="KAB8297190.1"/>
    </source>
</evidence>
<keyword evidence="2" id="KW-1185">Reference proteome</keyword>
<gene>
    <name evidence="1" type="ORF">EYC80_002568</name>
</gene>